<protein>
    <submittedName>
        <fullName evidence="4">DM13 domain-containing protein</fullName>
    </submittedName>
</protein>
<feature type="transmembrane region" description="Helical" evidence="2">
    <location>
        <begin position="7"/>
        <end position="28"/>
    </location>
</feature>
<keyword evidence="2" id="KW-0472">Membrane</keyword>
<dbReference type="OrthoDB" id="155521at2"/>
<evidence type="ECO:0000259" key="3">
    <source>
        <dbReference type="PROSITE" id="PS51549"/>
    </source>
</evidence>
<reference evidence="4 5" key="1">
    <citation type="submission" date="2019-08" db="EMBL/GenBank/DDBJ databases">
        <title>Bacillus genomes from the desert of Cuatro Cienegas, Coahuila.</title>
        <authorList>
            <person name="Olmedo-Alvarez G."/>
        </authorList>
    </citation>
    <scope>NUCLEOTIDE SEQUENCE [LARGE SCALE GENOMIC DNA]</scope>
    <source>
        <strain evidence="4 5">CH28_1T</strain>
    </source>
</reference>
<dbReference type="RefSeq" id="WP_148990012.1">
    <property type="nucleotide sequence ID" value="NZ_VTEV01000011.1"/>
</dbReference>
<feature type="region of interest" description="Disordered" evidence="1">
    <location>
        <begin position="41"/>
        <end position="60"/>
    </location>
</feature>
<dbReference type="AlphaFoldDB" id="A0A5D4SK63"/>
<dbReference type="EMBL" id="VTEV01000011">
    <property type="protein sequence ID" value="TYS62614.1"/>
    <property type="molecule type" value="Genomic_DNA"/>
</dbReference>
<evidence type="ECO:0000256" key="2">
    <source>
        <dbReference type="SAM" id="Phobius"/>
    </source>
</evidence>
<keyword evidence="2" id="KW-1133">Transmembrane helix</keyword>
<name>A0A5D4SK63_9BACI</name>
<dbReference type="PROSITE" id="PS51549">
    <property type="entry name" value="DM13"/>
    <property type="match status" value="1"/>
</dbReference>
<dbReference type="Proteomes" id="UP000322524">
    <property type="component" value="Unassembled WGS sequence"/>
</dbReference>
<dbReference type="InterPro" id="IPR019545">
    <property type="entry name" value="DM13_domain"/>
</dbReference>
<evidence type="ECO:0000256" key="1">
    <source>
        <dbReference type="SAM" id="MobiDB-lite"/>
    </source>
</evidence>
<evidence type="ECO:0000313" key="5">
    <source>
        <dbReference type="Proteomes" id="UP000322524"/>
    </source>
</evidence>
<evidence type="ECO:0000313" key="4">
    <source>
        <dbReference type="EMBL" id="TYS62614.1"/>
    </source>
</evidence>
<comment type="caution">
    <text evidence="4">The sequence shown here is derived from an EMBL/GenBank/DDBJ whole genome shotgun (WGS) entry which is preliminary data.</text>
</comment>
<accession>A0A5D4SK63</accession>
<organism evidence="4 5">
    <name type="scientific">Sutcliffiella horikoshii</name>
    <dbReference type="NCBI Taxonomy" id="79883"/>
    <lineage>
        <taxon>Bacteria</taxon>
        <taxon>Bacillati</taxon>
        <taxon>Bacillota</taxon>
        <taxon>Bacilli</taxon>
        <taxon>Bacillales</taxon>
        <taxon>Bacillaceae</taxon>
        <taxon>Sutcliffiella</taxon>
    </lineage>
</organism>
<gene>
    <name evidence="4" type="ORF">FZC76_20490</name>
</gene>
<keyword evidence="2" id="KW-0812">Transmembrane</keyword>
<proteinExistence type="predicted"/>
<dbReference type="Pfam" id="PF10517">
    <property type="entry name" value="DM13"/>
    <property type="match status" value="1"/>
</dbReference>
<sequence>MTWKRIILFVGVLACLSIGWYLVSPLFINQVVNEEVIPLSTATSKEEPSDSPSDQEVLTEQEPEVMTAVFQGADSLHNVSGTLLYYKETEKPYLRFEDFESTNGPDLYVYLVKQGQDTKDGLSIGELKGNIGNQNYPLPEGVTLEDGDSIVIWCKQFDVDFGFATVEKGE</sequence>
<feature type="domain" description="DM13" evidence="3">
    <location>
        <begin position="68"/>
        <end position="167"/>
    </location>
</feature>